<evidence type="ECO:0000256" key="7">
    <source>
        <dbReference type="SAM" id="SignalP"/>
    </source>
</evidence>
<dbReference type="AlphaFoldDB" id="A0A023FB19"/>
<dbReference type="GO" id="GO:0030682">
    <property type="term" value="P:symbiont-mediated perturbation of host defenses"/>
    <property type="evidence" value="ECO:0007669"/>
    <property type="project" value="InterPro"/>
</dbReference>
<dbReference type="EMBL" id="GBBI01000040">
    <property type="protein sequence ID" value="JAC18672.1"/>
    <property type="molecule type" value="mRNA"/>
</dbReference>
<dbReference type="Pfam" id="PF03973">
    <property type="entry name" value="Triabin"/>
    <property type="match status" value="1"/>
</dbReference>
<keyword evidence="3" id="KW-0800">Toxin</keyword>
<dbReference type="GO" id="GO:0005576">
    <property type="term" value="C:extracellular region"/>
    <property type="evidence" value="ECO:0007669"/>
    <property type="project" value="UniProtKB-SubCell"/>
</dbReference>
<comment type="similarity">
    <text evidence="6">Belongs to the calycin superfamily. Triabin family.</text>
</comment>
<keyword evidence="2" id="KW-0964">Secreted</keyword>
<feature type="chain" id="PRO_5012022986" evidence="7">
    <location>
        <begin position="16"/>
        <end position="300"/>
    </location>
</feature>
<dbReference type="PRINTS" id="PR01273">
    <property type="entry name" value="INVTBRTCOLOR"/>
</dbReference>
<dbReference type="GO" id="GO:0031409">
    <property type="term" value="F:pigment binding"/>
    <property type="evidence" value="ECO:0007669"/>
    <property type="project" value="InterPro"/>
</dbReference>
<accession>A0A023FB19</accession>
<organism evidence="8">
    <name type="scientific">Triatoma infestans</name>
    <name type="common">Assassin bug</name>
    <dbReference type="NCBI Taxonomy" id="30076"/>
    <lineage>
        <taxon>Eukaryota</taxon>
        <taxon>Metazoa</taxon>
        <taxon>Ecdysozoa</taxon>
        <taxon>Arthropoda</taxon>
        <taxon>Hexapoda</taxon>
        <taxon>Insecta</taxon>
        <taxon>Pterygota</taxon>
        <taxon>Neoptera</taxon>
        <taxon>Paraneoptera</taxon>
        <taxon>Hemiptera</taxon>
        <taxon>Heteroptera</taxon>
        <taxon>Panheteroptera</taxon>
        <taxon>Cimicomorpha</taxon>
        <taxon>Reduviidae</taxon>
        <taxon>Triatominae</taxon>
        <taxon>Triatoma</taxon>
    </lineage>
</organism>
<dbReference type="InterPro" id="IPR003057">
    <property type="entry name" value="Invtbrt_color"/>
</dbReference>
<comment type="subcellular location">
    <subcellularLocation>
        <location evidence="1">Secreted</location>
    </subcellularLocation>
</comment>
<evidence type="ECO:0000313" key="8">
    <source>
        <dbReference type="EMBL" id="JAC18672.1"/>
    </source>
</evidence>
<name>A0A023FB19_TRIIF</name>
<dbReference type="GO" id="GO:0090729">
    <property type="term" value="F:toxin activity"/>
    <property type="evidence" value="ECO:0007669"/>
    <property type="project" value="UniProtKB-KW"/>
</dbReference>
<dbReference type="SUPFAM" id="SSF50814">
    <property type="entry name" value="Lipocalins"/>
    <property type="match status" value="1"/>
</dbReference>
<protein>
    <submittedName>
        <fullName evidence="8">Putative pallidipin-like salivary lipocalin lipocalin</fullName>
    </submittedName>
</protein>
<evidence type="ECO:0000256" key="4">
    <source>
        <dbReference type="ARBA" id="ARBA00022729"/>
    </source>
</evidence>
<dbReference type="Gene3D" id="2.40.128.20">
    <property type="match status" value="1"/>
</dbReference>
<feature type="signal peptide" evidence="7">
    <location>
        <begin position="1"/>
        <end position="15"/>
    </location>
</feature>
<feature type="non-terminal residue" evidence="8">
    <location>
        <position position="1"/>
    </location>
</feature>
<evidence type="ECO:0000256" key="1">
    <source>
        <dbReference type="ARBA" id="ARBA00004613"/>
    </source>
</evidence>
<evidence type="ECO:0000256" key="5">
    <source>
        <dbReference type="ARBA" id="ARBA00023240"/>
    </source>
</evidence>
<dbReference type="InterPro" id="IPR005657">
    <property type="entry name" value="Triabi/Procalin"/>
</dbReference>
<feature type="non-terminal residue" evidence="8">
    <location>
        <position position="300"/>
    </location>
</feature>
<evidence type="ECO:0000256" key="6">
    <source>
        <dbReference type="ARBA" id="ARBA00034121"/>
    </source>
</evidence>
<reference evidence="8" key="1">
    <citation type="journal article" date="2014" name="PLoS Negl. Trop. Dis.">
        <title>An updated insight into the Sialotranscriptome of Triatoma infestans: developmental stage and geographic variations.</title>
        <authorList>
            <person name="Schwarz A."/>
            <person name="Medrano-Mercado N."/>
            <person name="Schaub G.A."/>
            <person name="Struchiner C.J."/>
            <person name="Bargues M.D."/>
            <person name="Levy M.Z."/>
            <person name="Ribeiro J.M."/>
        </authorList>
    </citation>
    <scope>NUCLEOTIDE SEQUENCE</scope>
    <source>
        <strain evidence="8">Chile</strain>
        <tissue evidence="8">Salivary glands</tissue>
    </source>
</reference>
<keyword evidence="5" id="KW-1199">Hemostasis impairing toxin</keyword>
<evidence type="ECO:0000256" key="3">
    <source>
        <dbReference type="ARBA" id="ARBA00022656"/>
    </source>
</evidence>
<dbReference type="InterPro" id="IPR012674">
    <property type="entry name" value="Calycin"/>
</dbReference>
<proteinExistence type="evidence at transcript level"/>
<keyword evidence="4 7" id="KW-0732">Signal</keyword>
<evidence type="ECO:0000256" key="2">
    <source>
        <dbReference type="ARBA" id="ARBA00022525"/>
    </source>
</evidence>
<sequence>IIAVIFFGILTYAFDKYSSYDDSVDSESIYSFLSNNSSECKHEPMANFNLTAYLQMTQTYGTYSKYGSVTVCRVLNTEIKECGSVHTNIYGYYQHRGEIYYYEMICNTTEESMKMGEYLADCQIVKDTYPDDLQEYYYDDSQTQISNDLQTHGSDDLETYTSDDFQSLNHDDWQSVTSYDPTKFQLYMSVVDTDYKNYAIIYNCMKDIFGIEDNVEILQTNIFGCEDPIKVALKEKGEKFEEYILRNGTYCMSHGRLNTTREEVENNGKQDDKKRKIKIYNTHVPIILNKFPLIIKKKKK</sequence>